<dbReference type="STRING" id="1629.IV50_GL001037"/>
<proteinExistence type="predicted"/>
<keyword evidence="4" id="KW-1185">Reference proteome</keyword>
<dbReference type="EMBL" id="JQBM01000003">
    <property type="protein sequence ID" value="KRN46064.1"/>
    <property type="molecule type" value="Genomic_DNA"/>
</dbReference>
<name>A0A0R2GZJ5_WEIVI</name>
<gene>
    <name evidence="2" type="ORF">IV50_GL001037</name>
    <name evidence="3" type="ORF">NCTC13645_02378</name>
</gene>
<feature type="domain" description="N-acetyltransferase" evidence="1">
    <location>
        <begin position="7"/>
        <end position="136"/>
    </location>
</feature>
<dbReference type="Proteomes" id="UP000254621">
    <property type="component" value="Unassembled WGS sequence"/>
</dbReference>
<dbReference type="AlphaFoldDB" id="A0A0R2GZJ5"/>
<dbReference type="RefSeq" id="WP_057746058.1">
    <property type="nucleotide sequence ID" value="NZ_BJLU01000005.1"/>
</dbReference>
<dbReference type="SUPFAM" id="SSF55729">
    <property type="entry name" value="Acyl-CoA N-acyltransferases (Nat)"/>
    <property type="match status" value="1"/>
</dbReference>
<dbReference type="InterPro" id="IPR000182">
    <property type="entry name" value="GNAT_dom"/>
</dbReference>
<evidence type="ECO:0000313" key="5">
    <source>
        <dbReference type="Proteomes" id="UP000254621"/>
    </source>
</evidence>
<reference evidence="3 5" key="2">
    <citation type="submission" date="2018-06" db="EMBL/GenBank/DDBJ databases">
        <authorList>
            <consortium name="Pathogen Informatics"/>
            <person name="Doyle S."/>
        </authorList>
    </citation>
    <scope>NUCLEOTIDE SEQUENCE [LARGE SCALE GENOMIC DNA]</scope>
    <source>
        <strain evidence="3 5">NCTC13645</strain>
    </source>
</reference>
<organism evidence="2 4">
    <name type="scientific">Weissella viridescens</name>
    <name type="common">Lactobacillus viridescens</name>
    <dbReference type="NCBI Taxonomy" id="1629"/>
    <lineage>
        <taxon>Bacteria</taxon>
        <taxon>Bacillati</taxon>
        <taxon>Bacillota</taxon>
        <taxon>Bacilli</taxon>
        <taxon>Lactobacillales</taxon>
        <taxon>Lactobacillaceae</taxon>
        <taxon>Weissella</taxon>
    </lineage>
</organism>
<dbReference type="EMBL" id="UHIV01000006">
    <property type="protein sequence ID" value="SUP61244.1"/>
    <property type="molecule type" value="Genomic_DNA"/>
</dbReference>
<protein>
    <recommendedName>
        <fullName evidence="1">N-acetyltransferase domain-containing protein</fullName>
    </recommendedName>
</protein>
<evidence type="ECO:0000313" key="3">
    <source>
        <dbReference type="EMBL" id="SUP61244.1"/>
    </source>
</evidence>
<dbReference type="Proteomes" id="UP000051992">
    <property type="component" value="Unassembled WGS sequence"/>
</dbReference>
<reference evidence="2 4" key="1">
    <citation type="journal article" date="2015" name="Genome Announc.">
        <title>Expanding the biotechnology potential of lactobacilli through comparative genomics of 213 strains and associated genera.</title>
        <authorList>
            <person name="Sun Z."/>
            <person name="Harris H.M."/>
            <person name="McCann A."/>
            <person name="Guo C."/>
            <person name="Argimon S."/>
            <person name="Zhang W."/>
            <person name="Yang X."/>
            <person name="Jeffery I.B."/>
            <person name="Cooney J.C."/>
            <person name="Kagawa T.F."/>
            <person name="Liu W."/>
            <person name="Song Y."/>
            <person name="Salvetti E."/>
            <person name="Wrobel A."/>
            <person name="Rasinkangas P."/>
            <person name="Parkhill J."/>
            <person name="Rea M.C."/>
            <person name="O'Sullivan O."/>
            <person name="Ritari J."/>
            <person name="Douillard F.P."/>
            <person name="Paul Ross R."/>
            <person name="Yang R."/>
            <person name="Briner A.E."/>
            <person name="Felis G.E."/>
            <person name="de Vos W.M."/>
            <person name="Barrangou R."/>
            <person name="Klaenhammer T.R."/>
            <person name="Caufield P.W."/>
            <person name="Cui Y."/>
            <person name="Zhang H."/>
            <person name="O'Toole P.W."/>
        </authorList>
    </citation>
    <scope>NUCLEOTIDE SEQUENCE [LARGE SCALE GENOMIC DNA]</scope>
    <source>
        <strain evidence="2 4">DSM 20410</strain>
    </source>
</reference>
<evidence type="ECO:0000313" key="4">
    <source>
        <dbReference type="Proteomes" id="UP000051992"/>
    </source>
</evidence>
<dbReference type="PATRIC" id="fig|1629.5.peg.1044"/>
<sequence length="158" mass="17895">MVLNTIGLKAWQSDQFAAYKQLMQQPKAQAGLQMDVSESSLQSSFAEALKQPYFFQILLDDQLIGSITVYRALDQGTDDLTHYSLAYSLDEAYEHHGYMHQALEVLFRHMNGPAIVQAEMFADNLASVHVVEGLSFTKLTEFTNFFGQTLCIFEKKID</sequence>
<evidence type="ECO:0000313" key="2">
    <source>
        <dbReference type="EMBL" id="KRN46064.1"/>
    </source>
</evidence>
<evidence type="ECO:0000259" key="1">
    <source>
        <dbReference type="Pfam" id="PF13302"/>
    </source>
</evidence>
<dbReference type="InterPro" id="IPR016181">
    <property type="entry name" value="Acyl_CoA_acyltransferase"/>
</dbReference>
<dbReference type="Gene3D" id="3.40.630.30">
    <property type="match status" value="1"/>
</dbReference>
<accession>A0A0R2GZJ5</accession>
<dbReference type="GO" id="GO:0016747">
    <property type="term" value="F:acyltransferase activity, transferring groups other than amino-acyl groups"/>
    <property type="evidence" value="ECO:0007669"/>
    <property type="project" value="InterPro"/>
</dbReference>
<dbReference type="OrthoDB" id="9798081at2"/>
<dbReference type="Pfam" id="PF13302">
    <property type="entry name" value="Acetyltransf_3"/>
    <property type="match status" value="1"/>
</dbReference>